<evidence type="ECO:0000256" key="11">
    <source>
        <dbReference type="ARBA" id="ARBA00029774"/>
    </source>
</evidence>
<evidence type="ECO:0000256" key="12">
    <source>
        <dbReference type="ARBA" id="ARBA00048366"/>
    </source>
</evidence>
<dbReference type="GO" id="GO:0000049">
    <property type="term" value="F:tRNA binding"/>
    <property type="evidence" value="ECO:0007669"/>
    <property type="project" value="TreeGrafter"/>
</dbReference>
<dbReference type="Proteomes" id="UP000239663">
    <property type="component" value="Unassembled WGS sequence"/>
</dbReference>
<dbReference type="NCBIfam" id="TIGR00057">
    <property type="entry name" value="L-threonylcarbamoyladenylate synthase"/>
    <property type="match status" value="1"/>
</dbReference>
<dbReference type="Gene3D" id="3.40.50.11030">
    <property type="entry name" value="Threonylcarbamoyl-AMP synthase, C-terminal domain"/>
    <property type="match status" value="1"/>
</dbReference>
<dbReference type="InterPro" id="IPR017945">
    <property type="entry name" value="DHBP_synth_RibB-like_a/b_dom"/>
</dbReference>
<feature type="binding site" evidence="14">
    <location>
        <position position="201"/>
    </location>
    <ligand>
        <name>ATP</name>
        <dbReference type="ChEBI" id="CHEBI:30616"/>
    </ligand>
</feature>
<feature type="binding site" evidence="14">
    <location>
        <position position="157"/>
    </location>
    <ligand>
        <name>ATP</name>
        <dbReference type="ChEBI" id="CHEBI:30616"/>
    </ligand>
</feature>
<feature type="binding site" evidence="14">
    <location>
        <position position="123"/>
    </location>
    <ligand>
        <name>ATP</name>
        <dbReference type="ChEBI" id="CHEBI:30616"/>
    </ligand>
</feature>
<dbReference type="GO" id="GO:0061710">
    <property type="term" value="F:L-threonylcarbamoyladenylate synthase"/>
    <property type="evidence" value="ECO:0007669"/>
    <property type="project" value="UniProtKB-EC"/>
</dbReference>
<dbReference type="FunFam" id="3.40.50.11030:FF:000001">
    <property type="entry name" value="Threonylcarbamoyl-AMP synthase"/>
    <property type="match status" value="1"/>
</dbReference>
<comment type="subcellular location">
    <subcellularLocation>
        <location evidence="1 13">Cytoplasm</location>
    </subcellularLocation>
</comment>
<keyword evidence="10 13" id="KW-0067">ATP-binding</keyword>
<dbReference type="OrthoDB" id="9814580at2"/>
<keyword evidence="9 13" id="KW-0547">Nucleotide-binding</keyword>
<evidence type="ECO:0000256" key="14">
    <source>
        <dbReference type="PIRSR" id="PIRSR004930-1"/>
    </source>
</evidence>
<keyword evidence="6 13" id="KW-0808">Transferase</keyword>
<protein>
    <recommendedName>
        <fullName evidence="4 13">Threonylcarbamoyl-AMP synthase</fullName>
        <shortName evidence="13">TC-AMP synthase</shortName>
        <ecNumber evidence="3 13">2.7.7.87</ecNumber>
    </recommendedName>
    <alternativeName>
        <fullName evidence="11 13">L-threonylcarbamoyladenylate synthase</fullName>
    </alternativeName>
</protein>
<feature type="binding site" evidence="14">
    <location>
        <position position="147"/>
    </location>
    <ligand>
        <name>L-threonine</name>
        <dbReference type="ChEBI" id="CHEBI:57926"/>
    </ligand>
</feature>
<dbReference type="GO" id="GO:0003725">
    <property type="term" value="F:double-stranded RNA binding"/>
    <property type="evidence" value="ECO:0007669"/>
    <property type="project" value="UniProtKB-UniRule"/>
</dbReference>
<dbReference type="InterPro" id="IPR005145">
    <property type="entry name" value="Sua5_C"/>
</dbReference>
<name>A0A2S7N245_9BACI</name>
<comment type="function">
    <text evidence="13">Required for the formation of a threonylcarbamoyl group on adenosine at position 37 (t(6)A37) in tRNAs that read codons beginning with adenine.</text>
</comment>
<dbReference type="FunFam" id="3.90.870.10:FF:000008">
    <property type="entry name" value="Threonylcarbamoyl-AMP synthase"/>
    <property type="match status" value="1"/>
</dbReference>
<dbReference type="RefSeq" id="WP_104848532.1">
    <property type="nucleotide sequence ID" value="NZ_PKOZ01000002.1"/>
</dbReference>
<comment type="caution">
    <text evidence="16">The sequence shown here is derived from an EMBL/GenBank/DDBJ whole genome shotgun (WGS) entry which is preliminary data.</text>
</comment>
<dbReference type="AlphaFoldDB" id="A0A2S7N245"/>
<dbReference type="InterPro" id="IPR010923">
    <property type="entry name" value="T(6)A37_SUA5"/>
</dbReference>
<dbReference type="EC" id="2.7.7.87" evidence="3 13"/>
<keyword evidence="7 13" id="KW-0819">tRNA processing</keyword>
<feature type="binding site" evidence="14">
    <location>
        <position position="127"/>
    </location>
    <ligand>
        <name>L-threonine</name>
        <dbReference type="ChEBI" id="CHEBI:57926"/>
    </ligand>
</feature>
<dbReference type="EMBL" id="PKOZ01000002">
    <property type="protein sequence ID" value="PQD96104.1"/>
    <property type="molecule type" value="Genomic_DNA"/>
</dbReference>
<feature type="binding site" evidence="14">
    <location>
        <position position="72"/>
    </location>
    <ligand>
        <name>L-threonine</name>
        <dbReference type="ChEBI" id="CHEBI:57926"/>
    </ligand>
</feature>
<evidence type="ECO:0000256" key="6">
    <source>
        <dbReference type="ARBA" id="ARBA00022679"/>
    </source>
</evidence>
<evidence type="ECO:0000256" key="9">
    <source>
        <dbReference type="ARBA" id="ARBA00022741"/>
    </source>
</evidence>
<dbReference type="GO" id="GO:0005524">
    <property type="term" value="F:ATP binding"/>
    <property type="evidence" value="ECO:0007669"/>
    <property type="project" value="UniProtKB-UniRule"/>
</dbReference>
<dbReference type="InterPro" id="IPR038385">
    <property type="entry name" value="Sua5/YwlC_C"/>
</dbReference>
<evidence type="ECO:0000256" key="5">
    <source>
        <dbReference type="ARBA" id="ARBA00022490"/>
    </source>
</evidence>
<reference evidence="16 17" key="1">
    <citation type="submission" date="2017-12" db="EMBL/GenBank/DDBJ databases">
        <title>Taxonomic description and draft genome of Pradoshia cofamensis Gen. nov., sp. nov., a thermotolerant bacillale isolated from anterior gut of earthworm Eisenia fetida.</title>
        <authorList>
            <person name="Saha T."/>
            <person name="Chakraborty R."/>
        </authorList>
    </citation>
    <scope>NUCLEOTIDE SEQUENCE [LARGE SCALE GENOMIC DNA]</scope>
    <source>
        <strain evidence="16 17">EAG3</strain>
    </source>
</reference>
<evidence type="ECO:0000259" key="15">
    <source>
        <dbReference type="PROSITE" id="PS51163"/>
    </source>
</evidence>
<feature type="binding site" evidence="14">
    <location>
        <position position="67"/>
    </location>
    <ligand>
        <name>ATP</name>
        <dbReference type="ChEBI" id="CHEBI:30616"/>
    </ligand>
</feature>
<dbReference type="PIRSF" id="PIRSF004930">
    <property type="entry name" value="Tln_factor_SUA5"/>
    <property type="match status" value="1"/>
</dbReference>
<keyword evidence="5 13" id="KW-0963">Cytoplasm</keyword>
<comment type="catalytic activity">
    <reaction evidence="12 13">
        <text>L-threonine + hydrogencarbonate + ATP = L-threonylcarbamoyladenylate + diphosphate + H2O</text>
        <dbReference type="Rhea" id="RHEA:36407"/>
        <dbReference type="ChEBI" id="CHEBI:15377"/>
        <dbReference type="ChEBI" id="CHEBI:17544"/>
        <dbReference type="ChEBI" id="CHEBI:30616"/>
        <dbReference type="ChEBI" id="CHEBI:33019"/>
        <dbReference type="ChEBI" id="CHEBI:57926"/>
        <dbReference type="ChEBI" id="CHEBI:73682"/>
        <dbReference type="EC" id="2.7.7.87"/>
    </reaction>
</comment>
<dbReference type="GO" id="GO:0008033">
    <property type="term" value="P:tRNA processing"/>
    <property type="evidence" value="ECO:0007669"/>
    <property type="project" value="UniProtKB-KW"/>
</dbReference>
<feature type="domain" description="YrdC-like" evidence="15">
    <location>
        <begin position="18"/>
        <end position="205"/>
    </location>
</feature>
<dbReference type="PANTHER" id="PTHR17490">
    <property type="entry name" value="SUA5"/>
    <property type="match status" value="1"/>
</dbReference>
<dbReference type="GO" id="GO:0006450">
    <property type="term" value="P:regulation of translational fidelity"/>
    <property type="evidence" value="ECO:0007669"/>
    <property type="project" value="TreeGrafter"/>
</dbReference>
<dbReference type="GO" id="GO:0005737">
    <property type="term" value="C:cytoplasm"/>
    <property type="evidence" value="ECO:0007669"/>
    <property type="project" value="UniProtKB-SubCell"/>
</dbReference>
<dbReference type="SUPFAM" id="SSF55821">
    <property type="entry name" value="YrdC/RibB"/>
    <property type="match status" value="1"/>
</dbReference>
<feature type="binding site" evidence="14">
    <location>
        <position position="187"/>
    </location>
    <ligand>
        <name>L-threonine</name>
        <dbReference type="ChEBI" id="CHEBI:57926"/>
    </ligand>
</feature>
<gene>
    <name evidence="16" type="ORF">CYL18_05750</name>
</gene>
<evidence type="ECO:0000256" key="4">
    <source>
        <dbReference type="ARBA" id="ARBA00015492"/>
    </source>
</evidence>
<dbReference type="InterPro" id="IPR006070">
    <property type="entry name" value="Sua5-like_dom"/>
</dbReference>
<dbReference type="InterPro" id="IPR050156">
    <property type="entry name" value="TC-AMP_synthase_SUA5"/>
</dbReference>
<keyword evidence="17" id="KW-1185">Reference proteome</keyword>
<feature type="binding site" evidence="14">
    <location>
        <position position="63"/>
    </location>
    <ligand>
        <name>ATP</name>
        <dbReference type="ChEBI" id="CHEBI:30616"/>
    </ligand>
</feature>
<evidence type="ECO:0000256" key="2">
    <source>
        <dbReference type="ARBA" id="ARBA00007663"/>
    </source>
</evidence>
<evidence type="ECO:0000256" key="3">
    <source>
        <dbReference type="ARBA" id="ARBA00012584"/>
    </source>
</evidence>
<evidence type="ECO:0000256" key="7">
    <source>
        <dbReference type="ARBA" id="ARBA00022694"/>
    </source>
</evidence>
<feature type="binding site" evidence="14">
    <location>
        <position position="240"/>
    </location>
    <ligand>
        <name>ATP</name>
        <dbReference type="ChEBI" id="CHEBI:30616"/>
    </ligand>
</feature>
<dbReference type="PANTHER" id="PTHR17490:SF16">
    <property type="entry name" value="THREONYLCARBAMOYL-AMP SYNTHASE"/>
    <property type="match status" value="1"/>
</dbReference>
<comment type="similarity">
    <text evidence="2 13">Belongs to the SUA5 family.</text>
</comment>
<feature type="binding site" evidence="14">
    <location>
        <position position="149"/>
    </location>
    <ligand>
        <name>ATP</name>
        <dbReference type="ChEBI" id="CHEBI:30616"/>
    </ligand>
</feature>
<dbReference type="Pfam" id="PF01300">
    <property type="entry name" value="Sua5_yciO_yrdC"/>
    <property type="match status" value="1"/>
</dbReference>
<keyword evidence="8 13" id="KW-0548">Nucleotidyltransferase</keyword>
<dbReference type="PROSITE" id="PS51163">
    <property type="entry name" value="YRDC"/>
    <property type="match status" value="1"/>
</dbReference>
<evidence type="ECO:0000256" key="1">
    <source>
        <dbReference type="ARBA" id="ARBA00004496"/>
    </source>
</evidence>
<dbReference type="Pfam" id="PF03481">
    <property type="entry name" value="Sua5_C"/>
    <property type="match status" value="1"/>
</dbReference>
<evidence type="ECO:0000256" key="10">
    <source>
        <dbReference type="ARBA" id="ARBA00022840"/>
    </source>
</evidence>
<evidence type="ECO:0000256" key="13">
    <source>
        <dbReference type="PIRNR" id="PIRNR004930"/>
    </source>
</evidence>
<accession>A0A2S7N245</accession>
<feature type="binding site" evidence="14">
    <location>
        <position position="40"/>
    </location>
    <ligand>
        <name>L-threonine</name>
        <dbReference type="ChEBI" id="CHEBI:57926"/>
    </ligand>
</feature>
<proteinExistence type="inferred from homology"/>
<evidence type="ECO:0000313" key="16">
    <source>
        <dbReference type="EMBL" id="PQD96104.1"/>
    </source>
</evidence>
<dbReference type="Gene3D" id="3.90.870.10">
    <property type="entry name" value="DHBP synthase"/>
    <property type="match status" value="1"/>
</dbReference>
<evidence type="ECO:0000313" key="17">
    <source>
        <dbReference type="Proteomes" id="UP000239663"/>
    </source>
</evidence>
<organism evidence="16 17">
    <name type="scientific">Pradoshia eiseniae</name>
    <dbReference type="NCBI Taxonomy" id="2064768"/>
    <lineage>
        <taxon>Bacteria</taxon>
        <taxon>Bacillati</taxon>
        <taxon>Bacillota</taxon>
        <taxon>Bacilli</taxon>
        <taxon>Bacillales</taxon>
        <taxon>Bacillaceae</taxon>
        <taxon>Pradoshia</taxon>
    </lineage>
</organism>
<sequence length="348" mass="37508">MKTKIWKVDNFVDNHENYPQIVDAAAKLRDGELVAFPTETVYGLGANALDAQAVADIYRAKGRPSDNPLIVHIGHKNQLNGLVEDIPALAQTLMNHFWPGPLTLIFNKKEGMFPDTVTAGLATVAIRMPDHPLALQLIQESGCPVAAPSANLSGKPSPTTAEHVAEDLSGRIAGIVDGGATGVGLESTVLDMTGDVPLILRPGGVTIEQLQEVIGPVEVDKGLLKEKEAPKAPGMKYKHYAPQAPLILVDGSPDFLQSLVNEKRAEGLRVGVYTIEEHKDLYEADIILEGGTLQDLRTVAENMYGVLRQFDHEKPDVIFGEAFPHDGIGEAIMNRLLKAASGRIIKEG</sequence>
<evidence type="ECO:0000256" key="8">
    <source>
        <dbReference type="ARBA" id="ARBA00022695"/>
    </source>
</evidence>